<comment type="subcellular location">
    <subcellularLocation>
        <location evidence="1">Nucleus</location>
    </subcellularLocation>
</comment>
<dbReference type="OrthoDB" id="5598057at2759"/>
<dbReference type="Pfam" id="PF12753">
    <property type="entry name" value="Nro1"/>
    <property type="match status" value="1"/>
</dbReference>
<evidence type="ECO:0000256" key="5">
    <source>
        <dbReference type="ARBA" id="ARBA00023242"/>
    </source>
</evidence>
<dbReference type="PANTHER" id="PTHR28290:SF1">
    <property type="entry name" value="ENHANCER OF TRANSLATION TERMINATION 1"/>
    <property type="match status" value="1"/>
</dbReference>
<protein>
    <recommendedName>
        <fullName evidence="9">Enhancer of translation termination 1</fullName>
    </recommendedName>
</protein>
<evidence type="ECO:0000256" key="2">
    <source>
        <dbReference type="ARBA" id="ARBA00007273"/>
    </source>
</evidence>
<feature type="compositionally biased region" description="Polar residues" evidence="6">
    <location>
        <begin position="51"/>
        <end position="62"/>
    </location>
</feature>
<feature type="region of interest" description="Disordered" evidence="6">
    <location>
        <begin position="1"/>
        <end position="82"/>
    </location>
</feature>
<dbReference type="GO" id="GO:2000640">
    <property type="term" value="P:positive regulation of SREBP signaling pathway"/>
    <property type="evidence" value="ECO:0007669"/>
    <property type="project" value="TreeGrafter"/>
</dbReference>
<gene>
    <name evidence="7" type="ORF">DFQ27_006492</name>
</gene>
<sequence length="450" mass="49734">MAKTKSRPRGLGKSAAASTAEAEDSGSARFNPIARTEGDKEGSENAAAVATSLSSAEATAKSSDLEMADPQNEETASLAIKGDTGDEMEELRQTYEAAQKQFAENGTQEYLRGTIHECDRMVRNCGQDVYPSSEFNFIYASALHDYSLFGAELEELDGFVDIALDHIGHAADLIDKAKDAEWLWKYYILAGKVHLQKADSLHEKQEKAKSKKQFDKLSKEIELELEQAANCYEPGFKGVPEGAEKHTVGSDMKTIEKVPLKPHEMIHAASTVALHADRFDDYERRTKWNAWAMKILEAVKADAPTSVEVFQGLATCLHSIVGWWADQEDDEDEDGGEDSEDDEEQTGDEYSLPIYSTERGRFSLEALDSIQKAVELAREQDKLTSDLLTLAAECHLNLVNIAKTDDAAAKQSKAAIALIKEAMATFPDQSLEERYAELLSEMDEIQQSTE</sequence>
<dbReference type="Proteomes" id="UP000807716">
    <property type="component" value="Unassembled WGS sequence"/>
</dbReference>
<reference evidence="7" key="1">
    <citation type="journal article" date="2020" name="Fungal Divers.">
        <title>Resolving the Mortierellaceae phylogeny through synthesis of multi-gene phylogenetics and phylogenomics.</title>
        <authorList>
            <person name="Vandepol N."/>
            <person name="Liber J."/>
            <person name="Desiro A."/>
            <person name="Na H."/>
            <person name="Kennedy M."/>
            <person name="Barry K."/>
            <person name="Grigoriev I.V."/>
            <person name="Miller A.N."/>
            <person name="O'Donnell K."/>
            <person name="Stajich J.E."/>
            <person name="Bonito G."/>
        </authorList>
    </citation>
    <scope>NUCLEOTIDE SEQUENCE</scope>
    <source>
        <strain evidence="7">BC1065</strain>
    </source>
</reference>
<feature type="compositionally biased region" description="Basic residues" evidence="6">
    <location>
        <begin position="1"/>
        <end position="10"/>
    </location>
</feature>
<comment type="caution">
    <text evidence="7">The sequence shown here is derived from an EMBL/GenBank/DDBJ whole genome shotgun (WGS) entry which is preliminary data.</text>
</comment>
<organism evidence="7 8">
    <name type="scientific">Actinomortierella ambigua</name>
    <dbReference type="NCBI Taxonomy" id="1343610"/>
    <lineage>
        <taxon>Eukaryota</taxon>
        <taxon>Fungi</taxon>
        <taxon>Fungi incertae sedis</taxon>
        <taxon>Mucoromycota</taxon>
        <taxon>Mortierellomycotina</taxon>
        <taxon>Mortierellomycetes</taxon>
        <taxon>Mortierellales</taxon>
        <taxon>Mortierellaceae</taxon>
        <taxon>Actinomortierella</taxon>
    </lineage>
</organism>
<evidence type="ECO:0000256" key="1">
    <source>
        <dbReference type="ARBA" id="ARBA00004123"/>
    </source>
</evidence>
<feature type="compositionally biased region" description="Low complexity" evidence="6">
    <location>
        <begin position="14"/>
        <end position="28"/>
    </location>
</feature>
<feature type="region of interest" description="Disordered" evidence="6">
    <location>
        <begin position="328"/>
        <end position="352"/>
    </location>
</feature>
<accession>A0A9P6U116</accession>
<comment type="similarity">
    <text evidence="2">Belongs to the ETT1 family.</text>
</comment>
<evidence type="ECO:0000256" key="6">
    <source>
        <dbReference type="SAM" id="MobiDB-lite"/>
    </source>
</evidence>
<keyword evidence="5" id="KW-0539">Nucleus</keyword>
<evidence type="ECO:0000256" key="4">
    <source>
        <dbReference type="ARBA" id="ARBA00023163"/>
    </source>
</evidence>
<keyword evidence="3" id="KW-0805">Transcription regulation</keyword>
<dbReference type="PANTHER" id="PTHR28290">
    <property type="entry name" value="ENHANCER OF TRANSLATION TERMINATION 1"/>
    <property type="match status" value="1"/>
</dbReference>
<name>A0A9P6U116_9FUNG</name>
<proteinExistence type="inferred from homology"/>
<keyword evidence="4" id="KW-0804">Transcription</keyword>
<dbReference type="EMBL" id="JAAAJB010000482">
    <property type="protein sequence ID" value="KAG0255040.1"/>
    <property type="molecule type" value="Genomic_DNA"/>
</dbReference>
<feature type="compositionally biased region" description="Acidic residues" evidence="6">
    <location>
        <begin position="328"/>
        <end position="347"/>
    </location>
</feature>
<dbReference type="GO" id="GO:0005634">
    <property type="term" value="C:nucleus"/>
    <property type="evidence" value="ECO:0007669"/>
    <property type="project" value="UniProtKB-SubCell"/>
</dbReference>
<evidence type="ECO:0000313" key="8">
    <source>
        <dbReference type="Proteomes" id="UP000807716"/>
    </source>
</evidence>
<evidence type="ECO:0000313" key="7">
    <source>
        <dbReference type="EMBL" id="KAG0255040.1"/>
    </source>
</evidence>
<evidence type="ECO:0000256" key="3">
    <source>
        <dbReference type="ARBA" id="ARBA00023015"/>
    </source>
</evidence>
<dbReference type="InterPro" id="IPR024318">
    <property type="entry name" value="Nro1/ETT1"/>
</dbReference>
<dbReference type="AlphaFoldDB" id="A0A9P6U116"/>
<keyword evidence="8" id="KW-1185">Reference proteome</keyword>
<evidence type="ECO:0008006" key="9">
    <source>
        <dbReference type="Google" id="ProtNLM"/>
    </source>
</evidence>